<proteinExistence type="inferred from homology"/>
<sequence length="446" mass="46748">MPISSSFSNTRRGASRRRISYFAAPVVLGLALTGCSTSGTQATSGGGEITAGKVTIDTTKCPAGASESLSTGADIVIGTSLAQSGSGASSALSLGGINAYFDKINADGGVDGHKVTLNAKDDALDPARAVANVKALIEQDNVFATIFQLGTPQNLATRQMYETNCVPQLYASTGDHSFYDPANHPWSTSSFLPYDAWGEATAEFIDKKFPSGAKVAELVWNSDTGNALDEAFTRGIEGTSVEIVASQSHDSTAVSMSNQVTEMLAKSPDAIVAATSGAFCNQLVSAARRAGFGGPIVVPPSCRDTTQFFEPLGELADGLLTVRSSLDPADPTAATEPSMREYLEAMQKYQPSYDPRSTYVADGYRFAALLVEQLQRAASAEGGLNRINLINAVWSTDTVLPLNFPDSRTVINGDVPFPVGDGSMLAYDTSTKSWEPTGVDVTASAP</sequence>
<evidence type="ECO:0000313" key="4">
    <source>
        <dbReference type="EMBL" id="TYQ05002.1"/>
    </source>
</evidence>
<dbReference type="InterPro" id="IPR028081">
    <property type="entry name" value="Leu-bd"/>
</dbReference>
<organism evidence="4">
    <name type="scientific">Nocardia globerula</name>
    <dbReference type="NCBI Taxonomy" id="1818"/>
    <lineage>
        <taxon>Bacteria</taxon>
        <taxon>Bacillati</taxon>
        <taxon>Actinomycetota</taxon>
        <taxon>Actinomycetes</taxon>
        <taxon>Mycobacteriales</taxon>
        <taxon>Nocardiaceae</taxon>
        <taxon>Nocardia</taxon>
    </lineage>
</organism>
<comment type="similarity">
    <text evidence="1">Belongs to the leucine-binding protein family.</text>
</comment>
<dbReference type="PANTHER" id="PTHR47235:SF1">
    <property type="entry name" value="BLR6548 PROTEIN"/>
    <property type="match status" value="1"/>
</dbReference>
<dbReference type="PANTHER" id="PTHR47235">
    <property type="entry name" value="BLR6548 PROTEIN"/>
    <property type="match status" value="1"/>
</dbReference>
<keyword evidence="2" id="KW-0732">Signal</keyword>
<dbReference type="Pfam" id="PF13458">
    <property type="entry name" value="Peripla_BP_6"/>
    <property type="match status" value="1"/>
</dbReference>
<dbReference type="InterPro" id="IPR028082">
    <property type="entry name" value="Peripla_BP_I"/>
</dbReference>
<reference evidence="4" key="1">
    <citation type="submission" date="2019-07" db="EMBL/GenBank/DDBJ databases">
        <title>Genomic Encyclopedia of Type Strains, Phase IV (KMG-IV): sequencing the most valuable type-strain genomes for metagenomic binning, comparative biology and taxonomic classification.</title>
        <authorList>
            <person name="Goeker M."/>
        </authorList>
    </citation>
    <scope>NUCLEOTIDE SEQUENCE</scope>
    <source>
        <strain evidence="4">DSM 44596</strain>
    </source>
</reference>
<evidence type="ECO:0000256" key="1">
    <source>
        <dbReference type="ARBA" id="ARBA00010062"/>
    </source>
</evidence>
<comment type="caution">
    <text evidence="4">The sequence shown here is derived from an EMBL/GenBank/DDBJ whole genome shotgun (WGS) entry which is preliminary data.</text>
</comment>
<dbReference type="Gene3D" id="3.40.50.2300">
    <property type="match status" value="2"/>
</dbReference>
<dbReference type="AlphaFoldDB" id="A0A652YR65"/>
<name>A0A652YR65_NOCGL</name>
<protein>
    <submittedName>
        <fullName evidence="4">Amino acid/amide ABC transporter substrate-binding protein (HAAT family)</fullName>
    </submittedName>
</protein>
<dbReference type="CDD" id="cd06343">
    <property type="entry name" value="PBP1_ABC_ligand_binding-like"/>
    <property type="match status" value="1"/>
</dbReference>
<feature type="domain" description="Leucine-binding protein" evidence="3">
    <location>
        <begin position="75"/>
        <end position="391"/>
    </location>
</feature>
<dbReference type="EMBL" id="VNIQ01000003">
    <property type="protein sequence ID" value="TYQ05002.1"/>
    <property type="molecule type" value="Genomic_DNA"/>
</dbReference>
<gene>
    <name evidence="4" type="ORF">FNL38_103353</name>
</gene>
<evidence type="ECO:0000256" key="2">
    <source>
        <dbReference type="ARBA" id="ARBA00022729"/>
    </source>
</evidence>
<evidence type="ECO:0000259" key="3">
    <source>
        <dbReference type="Pfam" id="PF13458"/>
    </source>
</evidence>
<dbReference type="SUPFAM" id="SSF53822">
    <property type="entry name" value="Periplasmic binding protein-like I"/>
    <property type="match status" value="1"/>
</dbReference>
<accession>A0A652YR65</accession>